<evidence type="ECO:0000256" key="2">
    <source>
        <dbReference type="ARBA" id="ARBA00022795"/>
    </source>
</evidence>
<sequence length="139" mass="14424">MTIPAVDASPTTSLYTQAPVDPSSRTQAMDGELFLKLLVTQLTNQDPSSPMDTNEMIAQTTQLAMMEQLTALSDTGAESFALSMRQAAAALVGRSASYEDTAGATITGVVTRVSFDGPIPQVTIGGKDVPLDSVTAIAA</sequence>
<gene>
    <name evidence="4" type="ORF">GCM10009775_06930</name>
</gene>
<comment type="similarity">
    <text evidence="1">Belongs to the FlgD family.</text>
</comment>
<dbReference type="EMBL" id="BAAAOF010000002">
    <property type="protein sequence ID" value="GAA1917105.1"/>
    <property type="molecule type" value="Genomic_DNA"/>
</dbReference>
<feature type="region of interest" description="Disordered" evidence="3">
    <location>
        <begin position="1"/>
        <end position="25"/>
    </location>
</feature>
<dbReference type="RefSeq" id="WP_248145463.1">
    <property type="nucleotide sequence ID" value="NZ_BAAAOF010000002.1"/>
</dbReference>
<proteinExistence type="inferred from homology"/>
<evidence type="ECO:0008006" key="6">
    <source>
        <dbReference type="Google" id="ProtNLM"/>
    </source>
</evidence>
<dbReference type="Proteomes" id="UP001501343">
    <property type="component" value="Unassembled WGS sequence"/>
</dbReference>
<keyword evidence="2" id="KW-1005">Bacterial flagellum biogenesis</keyword>
<name>A0ABN2PBC8_9MICO</name>
<dbReference type="Pfam" id="PF03963">
    <property type="entry name" value="FlgD"/>
    <property type="match status" value="1"/>
</dbReference>
<reference evidence="4 5" key="1">
    <citation type="journal article" date="2019" name="Int. J. Syst. Evol. Microbiol.">
        <title>The Global Catalogue of Microorganisms (GCM) 10K type strain sequencing project: providing services to taxonomists for standard genome sequencing and annotation.</title>
        <authorList>
            <consortium name="The Broad Institute Genomics Platform"/>
            <consortium name="The Broad Institute Genome Sequencing Center for Infectious Disease"/>
            <person name="Wu L."/>
            <person name="Ma J."/>
        </authorList>
    </citation>
    <scope>NUCLEOTIDE SEQUENCE [LARGE SCALE GENOMIC DNA]</scope>
    <source>
        <strain evidence="4 5">JCM 14900</strain>
    </source>
</reference>
<evidence type="ECO:0000313" key="5">
    <source>
        <dbReference type="Proteomes" id="UP001501343"/>
    </source>
</evidence>
<organism evidence="4 5">
    <name type="scientific">Microbacterium aoyamense</name>
    <dbReference type="NCBI Taxonomy" id="344166"/>
    <lineage>
        <taxon>Bacteria</taxon>
        <taxon>Bacillati</taxon>
        <taxon>Actinomycetota</taxon>
        <taxon>Actinomycetes</taxon>
        <taxon>Micrococcales</taxon>
        <taxon>Microbacteriaceae</taxon>
        <taxon>Microbacterium</taxon>
    </lineage>
</organism>
<evidence type="ECO:0000256" key="3">
    <source>
        <dbReference type="SAM" id="MobiDB-lite"/>
    </source>
</evidence>
<accession>A0ABN2PBC8</accession>
<dbReference type="InterPro" id="IPR005648">
    <property type="entry name" value="FlgD"/>
</dbReference>
<keyword evidence="5" id="KW-1185">Reference proteome</keyword>
<evidence type="ECO:0000313" key="4">
    <source>
        <dbReference type="EMBL" id="GAA1917105.1"/>
    </source>
</evidence>
<evidence type="ECO:0000256" key="1">
    <source>
        <dbReference type="ARBA" id="ARBA00010577"/>
    </source>
</evidence>
<protein>
    <recommendedName>
        <fullName evidence="6">Flagellar basal-body rod modification protein FlgD</fullName>
    </recommendedName>
</protein>
<comment type="caution">
    <text evidence="4">The sequence shown here is derived from an EMBL/GenBank/DDBJ whole genome shotgun (WGS) entry which is preliminary data.</text>
</comment>